<feature type="region of interest" description="Disordered" evidence="1">
    <location>
        <begin position="58"/>
        <end position="93"/>
    </location>
</feature>
<name>A0A5Q4ZII7_9BURK</name>
<evidence type="ECO:0000313" key="3">
    <source>
        <dbReference type="Proteomes" id="UP000325811"/>
    </source>
</evidence>
<dbReference type="KEGG" id="pdio:PDMSB3_3400"/>
<gene>
    <name evidence="2" type="ORF">PDMSB3_3400</name>
</gene>
<reference evidence="2 3" key="1">
    <citation type="submission" date="2019-08" db="EMBL/GenBank/DDBJ databases">
        <authorList>
            <person name="Herpell B J."/>
        </authorList>
    </citation>
    <scope>NUCLEOTIDE SEQUENCE [LARGE SCALE GENOMIC DNA]</scope>
    <source>
        <strain evidence="3">Msb3</strain>
    </source>
</reference>
<evidence type="ECO:0000256" key="1">
    <source>
        <dbReference type="SAM" id="MobiDB-lite"/>
    </source>
</evidence>
<keyword evidence="3" id="KW-1185">Reference proteome</keyword>
<organism evidence="2 3">
    <name type="scientific">Paraburkholderia dioscoreae</name>
    <dbReference type="NCBI Taxonomy" id="2604047"/>
    <lineage>
        <taxon>Bacteria</taxon>
        <taxon>Pseudomonadati</taxon>
        <taxon>Pseudomonadota</taxon>
        <taxon>Betaproteobacteria</taxon>
        <taxon>Burkholderiales</taxon>
        <taxon>Burkholderiaceae</taxon>
        <taxon>Paraburkholderia</taxon>
    </lineage>
</organism>
<sequence>MTSASHVMPTITRARVSFRGFMIIAPGGLRYFPPCRTMTDAYAEIRERSLYDGEPGWVIQPTDDEGEPNGKAIKVRGKSRRITSVEQSSRGDA</sequence>
<dbReference type="Proteomes" id="UP000325811">
    <property type="component" value="Chromosome I"/>
</dbReference>
<dbReference type="EMBL" id="LR699553">
    <property type="protein sequence ID" value="VVD29856.1"/>
    <property type="molecule type" value="Genomic_DNA"/>
</dbReference>
<protein>
    <submittedName>
        <fullName evidence="2">Uncharacterized protein</fullName>
    </submittedName>
</protein>
<proteinExistence type="predicted"/>
<evidence type="ECO:0000313" key="2">
    <source>
        <dbReference type="EMBL" id="VVD29856.1"/>
    </source>
</evidence>
<accession>A0A5Q4ZII7</accession>
<feature type="compositionally biased region" description="Polar residues" evidence="1">
    <location>
        <begin position="82"/>
        <end position="93"/>
    </location>
</feature>
<dbReference type="AlphaFoldDB" id="A0A5Q4ZII7"/>